<feature type="region of interest" description="Disordered" evidence="6">
    <location>
        <begin position="32"/>
        <end position="53"/>
    </location>
</feature>
<feature type="region of interest" description="Disordered" evidence="6">
    <location>
        <begin position="302"/>
        <end position="332"/>
    </location>
</feature>
<sequence length="555" mass="59943">MHLKNDNEMNSNPKISAHLNVETVAVKPSAFSATSAGDEATITPSTSSAGSCASSTDSGVIISDYKSLQVNNVDINRDNFNCNGTSGNNAKDNSKSNSNSNIANSYDDKRRRSVESLKTNKNITINTQIDNNSINIENVINVRRQRNSSGSRASSKNGSPAVSIRSNTISIISIDENAIDSSVVDSDSDYEGQYSGCVVKKLGQQTTYEPNHPNLPNINKGMQVLSQTISPGAIPPTAGPLSETILNGGALAPPVLGPPTSPNSAQIGSIALSNSTDVTFGDKHFYEGPVTIQQFLIDSRDKWKNGEDGNDNPAFTGNPENGEKPNSSSTPHETSYIFNFHRRAVIITGAVILLTILTGIAIVTVNALTKQTIRKTPLPDGEYKFNGTLLVVSKDEWYAEAEHDGIDKLKLPVQRVIIAHTASTSCENKVQCDARVLSVQAFHIHSNGWGDIGYNFLVGGDGLVYEGRGWYNQGAHTLGYNKDSICIAFIGTFNLQVPTENDLKAAQLLIDEGVRLGVLPKNYRLYGARQLSATESPGKALYSIIMKWPHWSRQI</sequence>
<dbReference type="GO" id="GO:0045087">
    <property type="term" value="P:innate immune response"/>
    <property type="evidence" value="ECO:0007669"/>
    <property type="project" value="UniProtKB-KW"/>
</dbReference>
<dbReference type="EMBL" id="GAKP01018202">
    <property type="protein sequence ID" value="JAC40750.1"/>
    <property type="molecule type" value="Transcribed_RNA"/>
</dbReference>
<keyword evidence="5" id="KW-0391">Immunity</keyword>
<evidence type="ECO:0000259" key="8">
    <source>
        <dbReference type="SMART" id="SM00644"/>
    </source>
</evidence>
<feature type="domain" description="Peptidoglycan recognition protein family" evidence="9">
    <location>
        <begin position="389"/>
        <end position="532"/>
    </location>
</feature>
<dbReference type="InterPro" id="IPR036505">
    <property type="entry name" value="Amidase/PGRP_sf"/>
</dbReference>
<feature type="domain" description="N-acetylmuramoyl-L-alanine amidase" evidence="8">
    <location>
        <begin position="401"/>
        <end position="538"/>
    </location>
</feature>
<evidence type="ECO:0000256" key="6">
    <source>
        <dbReference type="SAM" id="MobiDB-lite"/>
    </source>
</evidence>
<keyword evidence="4" id="KW-0399">Innate immunity</keyword>
<evidence type="ECO:0000256" key="7">
    <source>
        <dbReference type="SAM" id="Phobius"/>
    </source>
</evidence>
<dbReference type="InterPro" id="IPR006619">
    <property type="entry name" value="PGRP_domain_met/bac"/>
</dbReference>
<feature type="transmembrane region" description="Helical" evidence="7">
    <location>
        <begin position="344"/>
        <end position="368"/>
    </location>
</feature>
<dbReference type="CDD" id="cd06583">
    <property type="entry name" value="PGRP"/>
    <property type="match status" value="1"/>
</dbReference>
<feature type="compositionally biased region" description="Low complexity" evidence="6">
    <location>
        <begin position="86"/>
        <end position="105"/>
    </location>
</feature>
<dbReference type="GO" id="GO:0008270">
    <property type="term" value="F:zinc ion binding"/>
    <property type="evidence" value="ECO:0007669"/>
    <property type="project" value="InterPro"/>
</dbReference>
<dbReference type="SUPFAM" id="SSF55846">
    <property type="entry name" value="N-acetylmuramoyl-L-alanine amidase-like"/>
    <property type="match status" value="1"/>
</dbReference>
<dbReference type="Gene3D" id="3.40.80.10">
    <property type="entry name" value="Peptidoglycan recognition protein-like"/>
    <property type="match status" value="1"/>
</dbReference>
<keyword evidence="7" id="KW-0472">Membrane</keyword>
<dbReference type="GO" id="GO:0005576">
    <property type="term" value="C:extracellular region"/>
    <property type="evidence" value="ECO:0007669"/>
    <property type="project" value="UniProtKB-SubCell"/>
</dbReference>
<dbReference type="AlphaFoldDB" id="A0A034VG67"/>
<evidence type="ECO:0000256" key="5">
    <source>
        <dbReference type="ARBA" id="ARBA00022859"/>
    </source>
</evidence>
<evidence type="ECO:0000259" key="9">
    <source>
        <dbReference type="SMART" id="SM00701"/>
    </source>
</evidence>
<dbReference type="GeneID" id="105231289"/>
<feature type="compositionally biased region" description="Polar residues" evidence="6">
    <location>
        <begin position="313"/>
        <end position="332"/>
    </location>
</feature>
<proteinExistence type="inferred from homology"/>
<dbReference type="PANTHER" id="PTHR11022">
    <property type="entry name" value="PEPTIDOGLYCAN RECOGNITION PROTEIN"/>
    <property type="match status" value="1"/>
</dbReference>
<reference evidence="10" key="1">
    <citation type="journal article" date="2014" name="BMC Genomics">
        <title>Characterizing the developmental transcriptome of the oriental fruit fly, Bactrocera dorsalis (Diptera: Tephritidae) through comparative genomic analysis with Drosophila melanogaster utilizing modENCODE datasets.</title>
        <authorList>
            <person name="Geib S.M."/>
            <person name="Calla B."/>
            <person name="Hall B."/>
            <person name="Hou S."/>
            <person name="Manoukis N.C."/>
        </authorList>
    </citation>
    <scope>NUCLEOTIDE SEQUENCE</scope>
    <source>
        <strain evidence="10">Punador</strain>
    </source>
</reference>
<organism evidence="10">
    <name type="scientific">Bactrocera dorsalis</name>
    <name type="common">Oriental fruit fly</name>
    <name type="synonym">Dacus dorsalis</name>
    <dbReference type="NCBI Taxonomy" id="27457"/>
    <lineage>
        <taxon>Eukaryota</taxon>
        <taxon>Metazoa</taxon>
        <taxon>Ecdysozoa</taxon>
        <taxon>Arthropoda</taxon>
        <taxon>Hexapoda</taxon>
        <taxon>Insecta</taxon>
        <taxon>Pterygota</taxon>
        <taxon>Neoptera</taxon>
        <taxon>Endopterygota</taxon>
        <taxon>Diptera</taxon>
        <taxon>Brachycera</taxon>
        <taxon>Muscomorpha</taxon>
        <taxon>Tephritoidea</taxon>
        <taxon>Tephritidae</taxon>
        <taxon>Bactrocera</taxon>
        <taxon>Bactrocera</taxon>
    </lineage>
</organism>
<keyword evidence="3" id="KW-0964">Secreted</keyword>
<dbReference type="InterPro" id="IPR002502">
    <property type="entry name" value="Amidase_domain"/>
</dbReference>
<dbReference type="OrthoDB" id="10001926at2759"/>
<evidence type="ECO:0000256" key="3">
    <source>
        <dbReference type="ARBA" id="ARBA00022525"/>
    </source>
</evidence>
<accession>A0A034VG67</accession>
<evidence type="ECO:0000256" key="2">
    <source>
        <dbReference type="ARBA" id="ARBA00007553"/>
    </source>
</evidence>
<protein>
    <submittedName>
        <fullName evidence="10">Peptidoglycan-recognition protein LC</fullName>
    </submittedName>
</protein>
<dbReference type="PANTHER" id="PTHR11022:SF41">
    <property type="entry name" value="PEPTIDOGLYCAN-RECOGNITION PROTEIN LC-RELATED"/>
    <property type="match status" value="1"/>
</dbReference>
<dbReference type="Pfam" id="PF01510">
    <property type="entry name" value="Amidase_2"/>
    <property type="match status" value="1"/>
</dbReference>
<comment type="subcellular location">
    <subcellularLocation>
        <location evidence="1">Secreted</location>
    </subcellularLocation>
</comment>
<evidence type="ECO:0000256" key="1">
    <source>
        <dbReference type="ARBA" id="ARBA00004613"/>
    </source>
</evidence>
<dbReference type="InterPro" id="IPR015510">
    <property type="entry name" value="PGRP"/>
</dbReference>
<evidence type="ECO:0000313" key="10">
    <source>
        <dbReference type="EMBL" id="JAC40750.1"/>
    </source>
</evidence>
<dbReference type="GO" id="GO:0008745">
    <property type="term" value="F:N-acetylmuramoyl-L-alanine amidase activity"/>
    <property type="evidence" value="ECO:0007669"/>
    <property type="project" value="InterPro"/>
</dbReference>
<comment type="similarity">
    <text evidence="2">Belongs to the N-acetylmuramoyl-L-alanine amidase 2 family.</text>
</comment>
<gene>
    <name evidence="10" type="primary">PGPLC</name>
</gene>
<dbReference type="RefSeq" id="XP_011210800.2">
    <property type="nucleotide sequence ID" value="XM_011212498.4"/>
</dbReference>
<name>A0A034VG67_BACDO</name>
<dbReference type="SMART" id="SM00644">
    <property type="entry name" value="Ami_2"/>
    <property type="match status" value="1"/>
</dbReference>
<evidence type="ECO:0000256" key="4">
    <source>
        <dbReference type="ARBA" id="ARBA00022588"/>
    </source>
</evidence>
<dbReference type="GO" id="GO:0009253">
    <property type="term" value="P:peptidoglycan catabolic process"/>
    <property type="evidence" value="ECO:0007669"/>
    <property type="project" value="InterPro"/>
</dbReference>
<dbReference type="FunFam" id="3.40.80.10:FF:000001">
    <property type="entry name" value="Peptidoglycan recognition protein 1"/>
    <property type="match status" value="1"/>
</dbReference>
<dbReference type="SMART" id="SM00701">
    <property type="entry name" value="PGRP"/>
    <property type="match status" value="1"/>
</dbReference>
<feature type="region of interest" description="Disordered" evidence="6">
    <location>
        <begin position="84"/>
        <end position="112"/>
    </location>
</feature>
<keyword evidence="7" id="KW-0812">Transmembrane</keyword>
<keyword evidence="7" id="KW-1133">Transmembrane helix</keyword>